<evidence type="ECO:0000256" key="5">
    <source>
        <dbReference type="ARBA" id="ARBA00023136"/>
    </source>
</evidence>
<proteinExistence type="inferred from homology"/>
<gene>
    <name evidence="11" type="ORF">BWK73_08915</name>
</gene>
<keyword evidence="3 9" id="KW-0812">Transmembrane</keyword>
<evidence type="ECO:0000256" key="7">
    <source>
        <dbReference type="ARBA" id="ARBA00024197"/>
    </source>
</evidence>
<dbReference type="SUPFAM" id="SSF48452">
    <property type="entry name" value="TPR-like"/>
    <property type="match status" value="1"/>
</dbReference>
<dbReference type="AlphaFoldDB" id="A0A1Y1QV57"/>
<dbReference type="EMBL" id="MTEJ01000026">
    <property type="protein sequence ID" value="OQX14625.1"/>
    <property type="molecule type" value="Genomic_DNA"/>
</dbReference>
<dbReference type="InterPro" id="IPR018704">
    <property type="entry name" value="SecYEG/CpoB_TPR"/>
</dbReference>
<evidence type="ECO:0000259" key="10">
    <source>
        <dbReference type="Pfam" id="PF09976"/>
    </source>
</evidence>
<feature type="transmembrane region" description="Helical" evidence="9">
    <location>
        <begin position="21"/>
        <end position="42"/>
    </location>
</feature>
<evidence type="ECO:0000256" key="8">
    <source>
        <dbReference type="ARBA" id="ARBA00024235"/>
    </source>
</evidence>
<accession>A0A1Y1QV57</accession>
<sequence length="207" mass="22430">MSDYKTDDEKVEELKAWWKENGTSVIAGIALAIAGLFGWEYWKDYQTSTAAAASDLYAKVSKVDAAALEQALPTVQTLQKDYASTPYAATASLKLAQQHAEKGDYEAAVTALRWVIDNSKEAAFTQVANVRLARVFLAMGKTDDALALTTQTYPAAYQSLIEELKGDVYTAKNNLAEARAAYDKAILSSSGGSTELIKLKRDNLGEG</sequence>
<evidence type="ECO:0000256" key="9">
    <source>
        <dbReference type="SAM" id="Phobius"/>
    </source>
</evidence>
<dbReference type="GO" id="GO:0044877">
    <property type="term" value="F:protein-containing complex binding"/>
    <property type="evidence" value="ECO:0007669"/>
    <property type="project" value="InterPro"/>
</dbReference>
<dbReference type="PANTHER" id="PTHR38035:SF1">
    <property type="entry name" value="ANCILLARY SECYEG TRANSLOCON SUBUNIT"/>
    <property type="match status" value="1"/>
</dbReference>
<dbReference type="InterPro" id="IPR011990">
    <property type="entry name" value="TPR-like_helical_dom_sf"/>
</dbReference>
<dbReference type="PIRSF" id="PIRSF006170">
    <property type="entry name" value="YfgM"/>
    <property type="match status" value="1"/>
</dbReference>
<feature type="domain" description="Ancillary SecYEG translocon subunit/Cell division coordinator CpoB TPR" evidence="10">
    <location>
        <begin position="15"/>
        <end position="205"/>
    </location>
</feature>
<dbReference type="Proteomes" id="UP000192491">
    <property type="component" value="Unassembled WGS sequence"/>
</dbReference>
<comment type="subcellular location">
    <subcellularLocation>
        <location evidence="1">Cell membrane</location>
        <topology evidence="1">Single-pass type II membrane protein</topology>
    </subcellularLocation>
</comment>
<keyword evidence="6" id="KW-0143">Chaperone</keyword>
<evidence type="ECO:0000313" key="12">
    <source>
        <dbReference type="Proteomes" id="UP000192491"/>
    </source>
</evidence>
<organism evidence="11 12">
    <name type="scientific">Thiothrix lacustris</name>
    <dbReference type="NCBI Taxonomy" id="525917"/>
    <lineage>
        <taxon>Bacteria</taxon>
        <taxon>Pseudomonadati</taxon>
        <taxon>Pseudomonadota</taxon>
        <taxon>Gammaproteobacteria</taxon>
        <taxon>Thiotrichales</taxon>
        <taxon>Thiotrichaceae</taxon>
        <taxon>Thiothrix</taxon>
    </lineage>
</organism>
<dbReference type="Gene3D" id="1.25.40.10">
    <property type="entry name" value="Tetratricopeptide repeat domain"/>
    <property type="match status" value="1"/>
</dbReference>
<dbReference type="Pfam" id="PF09976">
    <property type="entry name" value="TPR_21"/>
    <property type="match status" value="1"/>
</dbReference>
<dbReference type="InterPro" id="IPR026039">
    <property type="entry name" value="YfgM"/>
</dbReference>
<evidence type="ECO:0000256" key="2">
    <source>
        <dbReference type="ARBA" id="ARBA00022475"/>
    </source>
</evidence>
<evidence type="ECO:0000256" key="4">
    <source>
        <dbReference type="ARBA" id="ARBA00022989"/>
    </source>
</evidence>
<evidence type="ECO:0000256" key="3">
    <source>
        <dbReference type="ARBA" id="ARBA00022692"/>
    </source>
</evidence>
<keyword evidence="2" id="KW-1003">Cell membrane</keyword>
<dbReference type="PANTHER" id="PTHR38035">
    <property type="entry name" value="UPF0070 PROTEIN YFGM"/>
    <property type="match status" value="1"/>
</dbReference>
<evidence type="ECO:0000256" key="6">
    <source>
        <dbReference type="ARBA" id="ARBA00023186"/>
    </source>
</evidence>
<comment type="caution">
    <text evidence="11">The sequence shown here is derived from an EMBL/GenBank/DDBJ whole genome shotgun (WGS) entry which is preliminary data.</text>
</comment>
<protein>
    <recommendedName>
        <fullName evidence="8">Ancillary SecYEG translocon subunit</fullName>
    </recommendedName>
</protein>
<comment type="similarity">
    <text evidence="7">Belongs to the YfgM family.</text>
</comment>
<keyword evidence="4 9" id="KW-1133">Transmembrane helix</keyword>
<evidence type="ECO:0000313" key="11">
    <source>
        <dbReference type="EMBL" id="OQX14625.1"/>
    </source>
</evidence>
<reference evidence="11 12" key="1">
    <citation type="submission" date="2017-01" db="EMBL/GenBank/DDBJ databases">
        <title>Novel large sulfur bacteria in the metagenomes of groundwater-fed chemosynthetic microbial mats in the Lake Huron basin.</title>
        <authorList>
            <person name="Sharrar A.M."/>
            <person name="Flood B.E."/>
            <person name="Bailey J.V."/>
            <person name="Jones D.S."/>
            <person name="Biddanda B."/>
            <person name="Ruberg S.A."/>
            <person name="Marcus D.N."/>
            <person name="Dick G.J."/>
        </authorList>
    </citation>
    <scope>NUCLEOTIDE SEQUENCE [LARGE SCALE GENOMIC DNA]</scope>
    <source>
        <strain evidence="11">A8</strain>
    </source>
</reference>
<dbReference type="GO" id="GO:0005886">
    <property type="term" value="C:plasma membrane"/>
    <property type="evidence" value="ECO:0007669"/>
    <property type="project" value="UniProtKB-SubCell"/>
</dbReference>
<name>A0A1Y1QV57_9GAMM</name>
<keyword evidence="5 9" id="KW-0472">Membrane</keyword>
<evidence type="ECO:0000256" key="1">
    <source>
        <dbReference type="ARBA" id="ARBA00004401"/>
    </source>
</evidence>